<evidence type="ECO:0008006" key="4">
    <source>
        <dbReference type="Google" id="ProtNLM"/>
    </source>
</evidence>
<evidence type="ECO:0000256" key="1">
    <source>
        <dbReference type="SAM" id="SignalP"/>
    </source>
</evidence>
<sequence length="146" mass="16823">MLLIVGVLAVFLTKTSAQDTNLQIDANTTTILMPELNSTFAKLNEKWGFKPIWDENITREALQEAIHQKSTMADFKILRKRAYMKSLRNETTMDKKVEKALRHRLMIAQTLPHHLPKFSHYGCNGIYNTTGRQDVLTVACLYRNNK</sequence>
<keyword evidence="1" id="KW-0732">Signal</keyword>
<evidence type="ECO:0000313" key="3">
    <source>
        <dbReference type="Proteomes" id="UP001331761"/>
    </source>
</evidence>
<feature type="chain" id="PRO_5042968211" description="SCP domain-containing protein" evidence="1">
    <location>
        <begin position="18"/>
        <end position="146"/>
    </location>
</feature>
<dbReference type="EMBL" id="WIXE01006349">
    <property type="protein sequence ID" value="KAK5981382.1"/>
    <property type="molecule type" value="Genomic_DNA"/>
</dbReference>
<feature type="signal peptide" evidence="1">
    <location>
        <begin position="1"/>
        <end position="17"/>
    </location>
</feature>
<keyword evidence="3" id="KW-1185">Reference proteome</keyword>
<evidence type="ECO:0000313" key="2">
    <source>
        <dbReference type="EMBL" id="KAK5981382.1"/>
    </source>
</evidence>
<dbReference type="AlphaFoldDB" id="A0AAN8FM71"/>
<gene>
    <name evidence="2" type="ORF">GCK32_016668</name>
</gene>
<proteinExistence type="predicted"/>
<name>A0AAN8FM71_TRICO</name>
<reference evidence="2 3" key="1">
    <citation type="submission" date="2019-10" db="EMBL/GenBank/DDBJ databases">
        <title>Assembly and Annotation for the nematode Trichostrongylus colubriformis.</title>
        <authorList>
            <person name="Martin J."/>
        </authorList>
    </citation>
    <scope>NUCLEOTIDE SEQUENCE [LARGE SCALE GENOMIC DNA]</scope>
    <source>
        <strain evidence="2">G859</strain>
        <tissue evidence="2">Whole worm</tissue>
    </source>
</reference>
<protein>
    <recommendedName>
        <fullName evidence="4">SCP domain-containing protein</fullName>
    </recommendedName>
</protein>
<organism evidence="2 3">
    <name type="scientific">Trichostrongylus colubriformis</name>
    <name type="common">Black scour worm</name>
    <dbReference type="NCBI Taxonomy" id="6319"/>
    <lineage>
        <taxon>Eukaryota</taxon>
        <taxon>Metazoa</taxon>
        <taxon>Ecdysozoa</taxon>
        <taxon>Nematoda</taxon>
        <taxon>Chromadorea</taxon>
        <taxon>Rhabditida</taxon>
        <taxon>Rhabditina</taxon>
        <taxon>Rhabditomorpha</taxon>
        <taxon>Strongyloidea</taxon>
        <taxon>Trichostrongylidae</taxon>
        <taxon>Trichostrongylus</taxon>
    </lineage>
</organism>
<accession>A0AAN8FM71</accession>
<comment type="caution">
    <text evidence="2">The sequence shown here is derived from an EMBL/GenBank/DDBJ whole genome shotgun (WGS) entry which is preliminary data.</text>
</comment>
<dbReference type="Proteomes" id="UP001331761">
    <property type="component" value="Unassembled WGS sequence"/>
</dbReference>